<dbReference type="AlphaFoldDB" id="A0A5B7BYM7"/>
<reference evidence="1" key="1">
    <citation type="submission" date="2019-08" db="EMBL/GenBank/DDBJ databases">
        <title>Reference gene set and small RNA set construction with multiple tissues from Davidia involucrata Baill.</title>
        <authorList>
            <person name="Yang H."/>
            <person name="Zhou C."/>
            <person name="Li G."/>
            <person name="Wang J."/>
            <person name="Gao P."/>
            <person name="Wang M."/>
            <person name="Wang R."/>
            <person name="Zhao Y."/>
        </authorList>
    </citation>
    <scope>NUCLEOTIDE SEQUENCE</scope>
    <source>
        <tissue evidence="1">Mixed with DoveR01_LX</tissue>
    </source>
</reference>
<sequence>MASAIKKLNKISQIVRLKQVMKRWKNTSLKRQSIISYDDDDYLDSIAGFSFYLTHPLWLSRRLSRRRMMTFRYPPPFMNLSVFVSLLNKAEEILSRSLLRMTPKLEIFSKKLMDRE</sequence>
<dbReference type="EMBL" id="GHES01043206">
    <property type="protein sequence ID" value="MPA73765.1"/>
    <property type="molecule type" value="Transcribed_RNA"/>
</dbReference>
<protein>
    <submittedName>
        <fullName evidence="1">Uncharacterized protein</fullName>
    </submittedName>
</protein>
<evidence type="ECO:0000313" key="1">
    <source>
        <dbReference type="EMBL" id="MPA73765.1"/>
    </source>
</evidence>
<organism evidence="1">
    <name type="scientific">Davidia involucrata</name>
    <name type="common">Dove tree</name>
    <dbReference type="NCBI Taxonomy" id="16924"/>
    <lineage>
        <taxon>Eukaryota</taxon>
        <taxon>Viridiplantae</taxon>
        <taxon>Streptophyta</taxon>
        <taxon>Embryophyta</taxon>
        <taxon>Tracheophyta</taxon>
        <taxon>Spermatophyta</taxon>
        <taxon>Magnoliopsida</taxon>
        <taxon>eudicotyledons</taxon>
        <taxon>Gunneridae</taxon>
        <taxon>Pentapetalae</taxon>
        <taxon>asterids</taxon>
        <taxon>Cornales</taxon>
        <taxon>Nyssaceae</taxon>
        <taxon>Davidia</taxon>
    </lineage>
</organism>
<name>A0A5B7BYM7_DAVIN</name>
<accession>A0A5B7BYM7</accession>
<gene>
    <name evidence="1" type="ORF">Din_043206</name>
</gene>
<proteinExistence type="predicted"/>